<organism evidence="2 3">
    <name type="scientific">Gossypium davidsonii</name>
    <name type="common">Davidson's cotton</name>
    <name type="synonym">Gossypium klotzschianum subsp. davidsonii</name>
    <dbReference type="NCBI Taxonomy" id="34287"/>
    <lineage>
        <taxon>Eukaryota</taxon>
        <taxon>Viridiplantae</taxon>
        <taxon>Streptophyta</taxon>
        <taxon>Embryophyta</taxon>
        <taxon>Tracheophyta</taxon>
        <taxon>Spermatophyta</taxon>
        <taxon>Magnoliopsida</taxon>
        <taxon>eudicotyledons</taxon>
        <taxon>Gunneridae</taxon>
        <taxon>Pentapetalae</taxon>
        <taxon>rosids</taxon>
        <taxon>malvids</taxon>
        <taxon>Malvales</taxon>
        <taxon>Malvaceae</taxon>
        <taxon>Malvoideae</taxon>
        <taxon>Gossypium</taxon>
    </lineage>
</organism>
<keyword evidence="3" id="KW-1185">Reference proteome</keyword>
<comment type="caution">
    <text evidence="2">The sequence shown here is derived from an EMBL/GenBank/DDBJ whole genome shotgun (WGS) entry which is preliminary data.</text>
</comment>
<keyword evidence="1" id="KW-0812">Transmembrane</keyword>
<keyword evidence="1" id="KW-1133">Transmembrane helix</keyword>
<dbReference type="EMBL" id="JABFAC010000012">
    <property type="protein sequence ID" value="MBA0630679.1"/>
    <property type="molecule type" value="Genomic_DNA"/>
</dbReference>
<evidence type="ECO:0000313" key="3">
    <source>
        <dbReference type="Proteomes" id="UP000593561"/>
    </source>
</evidence>
<dbReference type="AlphaFoldDB" id="A0A7J8SX63"/>
<dbReference type="PANTHER" id="PTHR37255:SF1">
    <property type="entry name" value="OS07G0669600 PROTEIN"/>
    <property type="match status" value="1"/>
</dbReference>
<feature type="transmembrane region" description="Helical" evidence="1">
    <location>
        <begin position="37"/>
        <end position="61"/>
    </location>
</feature>
<proteinExistence type="predicted"/>
<sequence length="165" mass="18334">AEVTDHLDLWLEVLCDKVRLQHIKGLGPRLLPLLCKVGLVASMASIRMGHCFLFVFVALGLELKIRSKVEDFIIAWVSISVMHEESRRVFGSSVRATVSESSKRVSIMTLVSILLAHPRGPLTTNKAATLAKFLERKLQDPNYVSSINPQLLELAVNNAKATIFQ</sequence>
<keyword evidence="1" id="KW-0472">Membrane</keyword>
<reference evidence="2 3" key="1">
    <citation type="journal article" date="2019" name="Genome Biol. Evol.">
        <title>Insights into the evolution of the New World diploid cottons (Gossypium, subgenus Houzingenia) based on genome sequencing.</title>
        <authorList>
            <person name="Grover C.E."/>
            <person name="Arick M.A. 2nd"/>
            <person name="Thrash A."/>
            <person name="Conover J.L."/>
            <person name="Sanders W.S."/>
            <person name="Peterson D.G."/>
            <person name="Frelichowski J.E."/>
            <person name="Scheffler J.A."/>
            <person name="Scheffler B.E."/>
            <person name="Wendel J.F."/>
        </authorList>
    </citation>
    <scope>NUCLEOTIDE SEQUENCE [LARGE SCALE GENOMIC DNA]</scope>
    <source>
        <strain evidence="2">27</strain>
        <tissue evidence="2">Leaf</tissue>
    </source>
</reference>
<protein>
    <submittedName>
        <fullName evidence="2">Uncharacterized protein</fullName>
    </submittedName>
</protein>
<evidence type="ECO:0000256" key="1">
    <source>
        <dbReference type="SAM" id="Phobius"/>
    </source>
</evidence>
<gene>
    <name evidence="2" type="ORF">Godav_002750</name>
</gene>
<name>A0A7J8SX63_GOSDV</name>
<feature type="non-terminal residue" evidence="2">
    <location>
        <position position="165"/>
    </location>
</feature>
<accession>A0A7J8SX63</accession>
<dbReference type="PANTHER" id="PTHR37255">
    <property type="entry name" value="OS07G0669600 PROTEIN"/>
    <property type="match status" value="1"/>
</dbReference>
<feature type="non-terminal residue" evidence="2">
    <location>
        <position position="1"/>
    </location>
</feature>
<evidence type="ECO:0000313" key="2">
    <source>
        <dbReference type="EMBL" id="MBA0630679.1"/>
    </source>
</evidence>
<dbReference type="Proteomes" id="UP000593561">
    <property type="component" value="Unassembled WGS sequence"/>
</dbReference>